<dbReference type="PROSITE" id="PS50143">
    <property type="entry name" value="BIR_REPEAT_2"/>
    <property type="match status" value="1"/>
</dbReference>
<organism evidence="1 2">
    <name type="scientific">Parapoynx stagnalis nucleopolyhedrovirus</name>
    <dbReference type="NCBI Taxonomy" id="2993413"/>
    <lineage>
        <taxon>Viruses</taxon>
        <taxon>Viruses incertae sedis</taxon>
        <taxon>Naldaviricetes</taxon>
        <taxon>Lefavirales</taxon>
        <taxon>Baculoviridae</taxon>
        <taxon>Alphabaculovirus</taxon>
        <taxon>Alphabaculovirus pastagnalis</taxon>
    </lineage>
</organism>
<dbReference type="Pfam" id="PF13920">
    <property type="entry name" value="zf-C3HC4_3"/>
    <property type="match status" value="1"/>
</dbReference>
<evidence type="ECO:0000313" key="1">
    <source>
        <dbReference type="EMBL" id="UZE89754.1"/>
    </source>
</evidence>
<keyword evidence="2" id="KW-1185">Reference proteome</keyword>
<dbReference type="Gene3D" id="3.30.40.10">
    <property type="entry name" value="Zinc/RING finger domain, C3HC4 (zinc finger)"/>
    <property type="match status" value="1"/>
</dbReference>
<reference evidence="1" key="1">
    <citation type="journal article" date="2022" name="Viruses">
        <title>The Parapoynx stagnalis Nucleopolyhedrovirus (PastNPV), a Divergent Member of the Alphabaculovirus Group I Clade, Encodes a Homolog of Ran GTPase.</title>
        <authorList>
            <person name="Harrison R.L."/>
            <person name="Rowley D.L."/>
        </authorList>
    </citation>
    <scope>NUCLEOTIDE SEQUENCE</scope>
    <source>
        <strain evidence="1">BCIPV-473</strain>
    </source>
</reference>
<dbReference type="InterPro" id="IPR001370">
    <property type="entry name" value="BIR_rpt"/>
</dbReference>
<dbReference type="InterPro" id="IPR013083">
    <property type="entry name" value="Znf_RING/FYVE/PHD"/>
</dbReference>
<dbReference type="SUPFAM" id="SSF57924">
    <property type="entry name" value="Inhibitor of apoptosis (IAP) repeat"/>
    <property type="match status" value="2"/>
</dbReference>
<sequence>MNTINAKIITATGRFETMTNMVLERDYKQCLAKEGLFYYNNMIRCIGCYITLKKLNQKHLKRHTFSDNCITTTNLLKNNETLRKKSFSAFKSSRRHFKKILVVDMLARRGFYSFGKRNYIRCSQCLVTFKYLSMENAQQQHCHDCDFLYATDDCEKLSNQQILHSDLSPPNTYLKPSAPELPSSDTLECKICFDAERVVCFMPCKHLVACETCSRRCKKCCVCNEKIEHRIVTIPQ</sequence>
<dbReference type="Proteomes" id="UP001264959">
    <property type="component" value="Segment"/>
</dbReference>
<dbReference type="EMBL" id="ON704650">
    <property type="protein sequence ID" value="UZE89754.1"/>
    <property type="molecule type" value="Genomic_DNA"/>
</dbReference>
<evidence type="ECO:0000313" key="2">
    <source>
        <dbReference type="Proteomes" id="UP001264959"/>
    </source>
</evidence>
<name>A0A9E7YF98_9ABAC</name>
<proteinExistence type="predicted"/>
<protein>
    <submittedName>
        <fullName evidence="1">IAP-2</fullName>
    </submittedName>
</protein>
<accession>A0A9E7YF98</accession>